<feature type="region of interest" description="Disordered" evidence="2">
    <location>
        <begin position="370"/>
        <end position="416"/>
    </location>
</feature>
<feature type="compositionally biased region" description="Low complexity" evidence="2">
    <location>
        <begin position="386"/>
        <end position="400"/>
    </location>
</feature>
<evidence type="ECO:0000256" key="1">
    <source>
        <dbReference type="PROSITE-ProRule" id="PRU00176"/>
    </source>
</evidence>
<sequence>MSSTVHVKGISSETSEKEINDFFQFCGKIQSLSVTPETSQSGSTQSATVTFVKETAAKTALLLDHTQLGPAQVYVTSAQSLDQIAGAKAAGTSDDDGDIPQEEKPRTRIFAEYLAHGYVLSDQVVQRAIQADQQHGISNRFTKALQDFDGKYKASERAQAVDQKYGISAQANNAWRGLGSYFEKAANTPTGQKLRDFYAQGQKQVLDVHNEAKHLAELKAGKTGKAGGLHTVGDNRTACNCGGVEGTCECAQGACACGSCPKNPDAKTTGKAGGLHTVGDNRTACNCGGVEGHAGTCECAPGACACGSCPKNPDVKTTQKTAEEAEMEKVGSAKTKCNCAGSTAGCPCKPGDRRKLNIIYQTFRPNLLTTSKATMSSTPHPAEANTTTTTTLDTADTTSTRSEHHGAPLPLPAPGEEDKKFNLDMSSGAATATLDHLGPLVVNRDGTLSRIANWEQMTEVERRNTVRVLGKRNHLRREGLVGQGEERK</sequence>
<dbReference type="PANTHER" id="PTHR39474">
    <property type="entry name" value="UNNAMED PRODUCT"/>
    <property type="match status" value="1"/>
</dbReference>
<keyword evidence="1" id="KW-0694">RNA-binding</keyword>
<evidence type="ECO:0000259" key="3">
    <source>
        <dbReference type="PROSITE" id="PS50102"/>
    </source>
</evidence>
<dbReference type="EMBL" id="ML995832">
    <property type="protein sequence ID" value="KAF2769618.1"/>
    <property type="molecule type" value="Genomic_DNA"/>
</dbReference>
<accession>A0A6G1LB21</accession>
<keyword evidence="5" id="KW-1185">Reference proteome</keyword>
<dbReference type="GO" id="GO:0003723">
    <property type="term" value="F:RNA binding"/>
    <property type="evidence" value="ECO:0007669"/>
    <property type="project" value="UniProtKB-UniRule"/>
</dbReference>
<dbReference type="Gene3D" id="3.30.70.330">
    <property type="match status" value="1"/>
</dbReference>
<dbReference type="PROSITE" id="PS50102">
    <property type="entry name" value="RRM"/>
    <property type="match status" value="1"/>
</dbReference>
<gene>
    <name evidence="4" type="ORF">EJ03DRAFT_336099</name>
</gene>
<dbReference type="OrthoDB" id="7763451at2759"/>
<name>A0A6G1LB21_9PEZI</name>
<dbReference type="InterPro" id="IPR035979">
    <property type="entry name" value="RBD_domain_sf"/>
</dbReference>
<dbReference type="PANTHER" id="PTHR39474:SF1">
    <property type="entry name" value="FUNGAL SPECIFIC TRANSCRIPTION FACTOR"/>
    <property type="match status" value="1"/>
</dbReference>
<evidence type="ECO:0000256" key="2">
    <source>
        <dbReference type="SAM" id="MobiDB-lite"/>
    </source>
</evidence>
<evidence type="ECO:0000313" key="5">
    <source>
        <dbReference type="Proteomes" id="UP000799436"/>
    </source>
</evidence>
<dbReference type="Proteomes" id="UP000799436">
    <property type="component" value="Unassembled WGS sequence"/>
</dbReference>
<dbReference type="AlphaFoldDB" id="A0A6G1LB21"/>
<reference evidence="4" key="1">
    <citation type="journal article" date="2020" name="Stud. Mycol.">
        <title>101 Dothideomycetes genomes: a test case for predicting lifestyles and emergence of pathogens.</title>
        <authorList>
            <person name="Haridas S."/>
            <person name="Albert R."/>
            <person name="Binder M."/>
            <person name="Bloem J."/>
            <person name="Labutti K."/>
            <person name="Salamov A."/>
            <person name="Andreopoulos B."/>
            <person name="Baker S."/>
            <person name="Barry K."/>
            <person name="Bills G."/>
            <person name="Bluhm B."/>
            <person name="Cannon C."/>
            <person name="Castanera R."/>
            <person name="Culley D."/>
            <person name="Daum C."/>
            <person name="Ezra D."/>
            <person name="Gonzalez J."/>
            <person name="Henrissat B."/>
            <person name="Kuo A."/>
            <person name="Liang C."/>
            <person name="Lipzen A."/>
            <person name="Lutzoni F."/>
            <person name="Magnuson J."/>
            <person name="Mondo S."/>
            <person name="Nolan M."/>
            <person name="Ohm R."/>
            <person name="Pangilinan J."/>
            <person name="Park H.-J."/>
            <person name="Ramirez L."/>
            <person name="Alfaro M."/>
            <person name="Sun H."/>
            <person name="Tritt A."/>
            <person name="Yoshinaga Y."/>
            <person name="Zwiers L.-H."/>
            <person name="Turgeon B."/>
            <person name="Goodwin S."/>
            <person name="Spatafora J."/>
            <person name="Crous P."/>
            <person name="Grigoriev I."/>
        </authorList>
    </citation>
    <scope>NUCLEOTIDE SEQUENCE</scope>
    <source>
        <strain evidence="4">CBS 116005</strain>
    </source>
</reference>
<feature type="compositionally biased region" description="Polar residues" evidence="2">
    <location>
        <begin position="370"/>
        <end position="379"/>
    </location>
</feature>
<dbReference type="SUPFAM" id="SSF54928">
    <property type="entry name" value="RNA-binding domain, RBD"/>
    <property type="match status" value="1"/>
</dbReference>
<dbReference type="InterPro" id="IPR000504">
    <property type="entry name" value="RRM_dom"/>
</dbReference>
<organism evidence="4 5">
    <name type="scientific">Teratosphaeria nubilosa</name>
    <dbReference type="NCBI Taxonomy" id="161662"/>
    <lineage>
        <taxon>Eukaryota</taxon>
        <taxon>Fungi</taxon>
        <taxon>Dikarya</taxon>
        <taxon>Ascomycota</taxon>
        <taxon>Pezizomycotina</taxon>
        <taxon>Dothideomycetes</taxon>
        <taxon>Dothideomycetidae</taxon>
        <taxon>Mycosphaerellales</taxon>
        <taxon>Teratosphaeriaceae</taxon>
        <taxon>Teratosphaeria</taxon>
    </lineage>
</organism>
<dbReference type="SMART" id="SM00360">
    <property type="entry name" value="RRM"/>
    <property type="match status" value="1"/>
</dbReference>
<evidence type="ECO:0000313" key="4">
    <source>
        <dbReference type="EMBL" id="KAF2769618.1"/>
    </source>
</evidence>
<proteinExistence type="predicted"/>
<dbReference type="InterPro" id="IPR012677">
    <property type="entry name" value="Nucleotide-bd_a/b_plait_sf"/>
</dbReference>
<protein>
    <recommendedName>
        <fullName evidence="3">RRM domain-containing protein</fullName>
    </recommendedName>
</protein>
<dbReference type="Pfam" id="PF00076">
    <property type="entry name" value="RRM_1"/>
    <property type="match status" value="1"/>
</dbReference>
<feature type="domain" description="RRM" evidence="3">
    <location>
        <begin position="3"/>
        <end position="80"/>
    </location>
</feature>